<name>A0A4R5LTX4_9GAMM</name>
<proteinExistence type="predicted"/>
<dbReference type="GO" id="GO:0016787">
    <property type="term" value="F:hydrolase activity"/>
    <property type="evidence" value="ECO:0007669"/>
    <property type="project" value="UniProtKB-KW"/>
</dbReference>
<dbReference type="Gene3D" id="3.40.50.1820">
    <property type="entry name" value="alpha/beta hydrolase"/>
    <property type="match status" value="1"/>
</dbReference>
<keyword evidence="2" id="KW-1185">Reference proteome</keyword>
<dbReference type="PANTHER" id="PTHR37946:SF1">
    <property type="entry name" value="SLL1969 PROTEIN"/>
    <property type="match status" value="1"/>
</dbReference>
<dbReference type="AlphaFoldDB" id="A0A4R5LTX4"/>
<sequence length="225" mass="24323">MCQQGQVRAADSGECVVLLHGLFRSSAAMKPMEWYFQRSGYEVVNQGYDSIAETIEVLAETAVGGGLAACHAQGFPRVHFVTHSLGGVLVRQYASVHSLAPETRVVMLGPPNQGSQVAAYYAGIDWLEVLRPVAIDQLAAGDQSMPLKLGPVDFQLGIIAGNLRGSTLLPGFPDGPSDGTVSVAETVVPGMLDFLQMPVMHTFMIWNPLVWEQAEHFIRHGSFSR</sequence>
<comment type="caution">
    <text evidence="1">The sequence shown here is derived from an EMBL/GenBank/DDBJ whole genome shotgun (WGS) entry which is preliminary data.</text>
</comment>
<keyword evidence="1" id="KW-0378">Hydrolase</keyword>
<reference evidence="1 2" key="1">
    <citation type="submission" date="2019-03" db="EMBL/GenBank/DDBJ databases">
        <title>Seongchinamella monodicae gen. nov., sp. nov., a novel member of the Gammaproteobacteria isolated from a tidal mudflat of beach.</title>
        <authorList>
            <person name="Yang H.G."/>
            <person name="Kang J.W."/>
            <person name="Lee S.D."/>
        </authorList>
    </citation>
    <scope>NUCLEOTIDE SEQUENCE [LARGE SCALE GENOMIC DNA]</scope>
    <source>
        <strain evidence="1 2">GH4-78</strain>
    </source>
</reference>
<evidence type="ECO:0000313" key="2">
    <source>
        <dbReference type="Proteomes" id="UP000295554"/>
    </source>
</evidence>
<dbReference type="SUPFAM" id="SSF53474">
    <property type="entry name" value="alpha/beta-Hydrolases"/>
    <property type="match status" value="1"/>
</dbReference>
<dbReference type="Proteomes" id="UP000295554">
    <property type="component" value="Unassembled WGS sequence"/>
</dbReference>
<accession>A0A4R5LTX4</accession>
<evidence type="ECO:0000313" key="1">
    <source>
        <dbReference type="EMBL" id="TDG14217.1"/>
    </source>
</evidence>
<dbReference type="EMBL" id="SMSE01000002">
    <property type="protein sequence ID" value="TDG14217.1"/>
    <property type="molecule type" value="Genomic_DNA"/>
</dbReference>
<gene>
    <name evidence="1" type="ORF">E2F43_08460</name>
</gene>
<organism evidence="1 2">
    <name type="scientific">Seongchinamella unica</name>
    <dbReference type="NCBI Taxonomy" id="2547392"/>
    <lineage>
        <taxon>Bacteria</taxon>
        <taxon>Pseudomonadati</taxon>
        <taxon>Pseudomonadota</taxon>
        <taxon>Gammaproteobacteria</taxon>
        <taxon>Cellvibrionales</taxon>
        <taxon>Halieaceae</taxon>
        <taxon>Seongchinamella</taxon>
    </lineage>
</organism>
<dbReference type="InterPro" id="IPR029058">
    <property type="entry name" value="AB_hydrolase_fold"/>
</dbReference>
<dbReference type="OrthoDB" id="556502at2"/>
<dbReference type="PANTHER" id="PTHR37946">
    <property type="entry name" value="SLL1969 PROTEIN"/>
    <property type="match status" value="1"/>
</dbReference>
<protein>
    <submittedName>
        <fullName evidence="1">Alpha/beta hydrolase</fullName>
    </submittedName>
</protein>